<dbReference type="InterPro" id="IPR045919">
    <property type="entry name" value="DUF6338"/>
</dbReference>
<feature type="transmembrane region" description="Helical" evidence="2">
    <location>
        <begin position="12"/>
        <end position="31"/>
    </location>
</feature>
<accession>A0ABD6CDQ6</accession>
<gene>
    <name evidence="3" type="ORF">ACFR9U_15965</name>
</gene>
<dbReference type="Pfam" id="PF19865">
    <property type="entry name" value="DUF6338"/>
    <property type="match status" value="1"/>
</dbReference>
<keyword evidence="4" id="KW-1185">Reference proteome</keyword>
<feature type="transmembrane region" description="Helical" evidence="2">
    <location>
        <begin position="43"/>
        <end position="65"/>
    </location>
</feature>
<evidence type="ECO:0000256" key="1">
    <source>
        <dbReference type="SAM" id="MobiDB-lite"/>
    </source>
</evidence>
<evidence type="ECO:0000313" key="4">
    <source>
        <dbReference type="Proteomes" id="UP001597119"/>
    </source>
</evidence>
<dbReference type="Proteomes" id="UP001597119">
    <property type="component" value="Unassembled WGS sequence"/>
</dbReference>
<reference evidence="3 4" key="1">
    <citation type="journal article" date="2019" name="Int. J. Syst. Evol. Microbiol.">
        <title>The Global Catalogue of Microorganisms (GCM) 10K type strain sequencing project: providing services to taxonomists for standard genome sequencing and annotation.</title>
        <authorList>
            <consortium name="The Broad Institute Genomics Platform"/>
            <consortium name="The Broad Institute Genome Sequencing Center for Infectious Disease"/>
            <person name="Wu L."/>
            <person name="Ma J."/>
        </authorList>
    </citation>
    <scope>NUCLEOTIDE SEQUENCE [LARGE SCALE GENOMIC DNA]</scope>
    <source>
        <strain evidence="3 4">CGMCC 1.12125</strain>
    </source>
</reference>
<dbReference type="AlphaFoldDB" id="A0ABD6CDQ6"/>
<proteinExistence type="predicted"/>
<dbReference type="RefSeq" id="WP_247381927.1">
    <property type="nucleotide sequence ID" value="NZ_JALLGV010000013.1"/>
</dbReference>
<dbReference type="EMBL" id="JBHUDJ010000013">
    <property type="protein sequence ID" value="MFD1588476.1"/>
    <property type="molecule type" value="Genomic_DNA"/>
</dbReference>
<evidence type="ECO:0000313" key="3">
    <source>
        <dbReference type="EMBL" id="MFD1588476.1"/>
    </source>
</evidence>
<evidence type="ECO:0000256" key="2">
    <source>
        <dbReference type="SAM" id="Phobius"/>
    </source>
</evidence>
<feature type="transmembrane region" description="Helical" evidence="2">
    <location>
        <begin position="85"/>
        <end position="106"/>
    </location>
</feature>
<name>A0ABD6CDQ6_9EURY</name>
<sequence>MASPTSVPVSLLVILLLLAPGLVGLQLLFRFGQRNPSPSRTQWITWSTFVSLLSLSILYFTSGLYLTHTNELATTLVDRLGLVDINTLTGLGLADIVILYMTHLMLTLGGGVAMGKLYDSWNDDPLDRREPWHYAFDEGTFDGESLDVYLEDGTILRGEFIKKAWDADQRDLYLEEPYEVVEEADGEDESDLGRSLLIQDSAISHVVFTKEDPDSERTEAVDVSDETMEQMENQLRDILNENIDEFENEDTTDQSKDEGIDGE</sequence>
<protein>
    <submittedName>
        <fullName evidence="3">DUF6338 family protein</fullName>
    </submittedName>
</protein>
<keyword evidence="2" id="KW-1133">Transmembrane helix</keyword>
<keyword evidence="2" id="KW-0472">Membrane</keyword>
<feature type="compositionally biased region" description="Acidic residues" evidence="1">
    <location>
        <begin position="242"/>
        <end position="252"/>
    </location>
</feature>
<feature type="region of interest" description="Disordered" evidence="1">
    <location>
        <begin position="240"/>
        <end position="263"/>
    </location>
</feature>
<comment type="caution">
    <text evidence="3">The sequence shown here is derived from an EMBL/GenBank/DDBJ whole genome shotgun (WGS) entry which is preliminary data.</text>
</comment>
<feature type="compositionally biased region" description="Basic and acidic residues" evidence="1">
    <location>
        <begin position="253"/>
        <end position="263"/>
    </location>
</feature>
<keyword evidence="2" id="KW-0812">Transmembrane</keyword>
<organism evidence="3 4">
    <name type="scientific">Halorientalis brevis</name>
    <dbReference type="NCBI Taxonomy" id="1126241"/>
    <lineage>
        <taxon>Archaea</taxon>
        <taxon>Methanobacteriati</taxon>
        <taxon>Methanobacteriota</taxon>
        <taxon>Stenosarchaea group</taxon>
        <taxon>Halobacteria</taxon>
        <taxon>Halobacteriales</taxon>
        <taxon>Haloarculaceae</taxon>
        <taxon>Halorientalis</taxon>
    </lineage>
</organism>